<evidence type="ECO:0000256" key="2">
    <source>
        <dbReference type="ARBA" id="ARBA00023125"/>
    </source>
</evidence>
<dbReference type="Pfam" id="PF01037">
    <property type="entry name" value="AsnC_trans_reg"/>
    <property type="match status" value="1"/>
</dbReference>
<dbReference type="InterPro" id="IPR011008">
    <property type="entry name" value="Dimeric_a/b-barrel"/>
</dbReference>
<dbReference type="InterPro" id="IPR019887">
    <property type="entry name" value="Tscrpt_reg_AsnC/Lrp_C"/>
</dbReference>
<dbReference type="GO" id="GO:0043565">
    <property type="term" value="F:sequence-specific DNA binding"/>
    <property type="evidence" value="ECO:0007669"/>
    <property type="project" value="InterPro"/>
</dbReference>
<dbReference type="PANTHER" id="PTHR30154:SF53">
    <property type="entry name" value="HTH-TYPE TRANSCRIPTIONAL REGULATOR LRPC"/>
    <property type="match status" value="1"/>
</dbReference>
<accession>A0A4Y7WM58</accession>
<dbReference type="SUPFAM" id="SSF46785">
    <property type="entry name" value="Winged helix' DNA-binding domain"/>
    <property type="match status" value="1"/>
</dbReference>
<feature type="domain" description="HTH asnC-type" evidence="4">
    <location>
        <begin position="3"/>
        <end position="64"/>
    </location>
</feature>
<dbReference type="Gene3D" id="3.30.70.920">
    <property type="match status" value="1"/>
</dbReference>
<dbReference type="PRINTS" id="PR00033">
    <property type="entry name" value="HTHASNC"/>
</dbReference>
<dbReference type="PROSITE" id="PS50956">
    <property type="entry name" value="HTH_ASNC_2"/>
    <property type="match status" value="1"/>
</dbReference>
<dbReference type="SUPFAM" id="SSF54909">
    <property type="entry name" value="Dimeric alpha+beta barrel"/>
    <property type="match status" value="1"/>
</dbReference>
<reference evidence="5 6" key="1">
    <citation type="submission" date="2019-03" db="EMBL/GenBank/DDBJ databases">
        <authorList>
            <person name="Liu G."/>
        </authorList>
    </citation>
    <scope>NUCLEOTIDE SEQUENCE [LARGE SCALE GENOMIC DNA]</scope>
    <source>
        <strain evidence="5 6">DSM 19099</strain>
    </source>
</reference>
<organism evidence="5 6">
    <name type="scientific">Shouchella lehensis</name>
    <dbReference type="NCBI Taxonomy" id="300825"/>
    <lineage>
        <taxon>Bacteria</taxon>
        <taxon>Bacillati</taxon>
        <taxon>Bacillota</taxon>
        <taxon>Bacilli</taxon>
        <taxon>Bacillales</taxon>
        <taxon>Bacillaceae</taxon>
        <taxon>Shouchella</taxon>
    </lineage>
</organism>
<dbReference type="RefSeq" id="WP_134258878.1">
    <property type="nucleotide sequence ID" value="NZ_LDIM01000006.1"/>
</dbReference>
<sequence>MKIDEIDLNILDELKKDSRQSIRELSKKVNLSPPSVSERIKKMEESSIIEGYTLRINEKALGLPVQCLMDITIKNGKYGIFQEKIATYPGISYCYRITGSACFSLKYSTTTLEKIEAFIADFNSVATTLTHVILSEVPMNWSYSTFDQEHTFLKQK</sequence>
<dbReference type="AlphaFoldDB" id="A0A4Y7WM58"/>
<dbReference type="EMBL" id="SNUX01000002">
    <property type="protein sequence ID" value="TES49384.1"/>
    <property type="molecule type" value="Genomic_DNA"/>
</dbReference>
<dbReference type="InterPro" id="IPR011991">
    <property type="entry name" value="ArsR-like_HTH"/>
</dbReference>
<dbReference type="InterPro" id="IPR036388">
    <property type="entry name" value="WH-like_DNA-bd_sf"/>
</dbReference>
<dbReference type="Gene3D" id="1.10.10.10">
    <property type="entry name" value="Winged helix-like DNA-binding domain superfamily/Winged helix DNA-binding domain"/>
    <property type="match status" value="1"/>
</dbReference>
<proteinExistence type="predicted"/>
<dbReference type="InterPro" id="IPR036390">
    <property type="entry name" value="WH_DNA-bd_sf"/>
</dbReference>
<comment type="caution">
    <text evidence="5">The sequence shown here is derived from an EMBL/GenBank/DDBJ whole genome shotgun (WGS) entry which is preliminary data.</text>
</comment>
<gene>
    <name evidence="5" type="ORF">E2L03_07895</name>
</gene>
<dbReference type="CDD" id="cd00090">
    <property type="entry name" value="HTH_ARSR"/>
    <property type="match status" value="1"/>
</dbReference>
<keyword evidence="2" id="KW-0238">DNA-binding</keyword>
<dbReference type="Pfam" id="PF13412">
    <property type="entry name" value="HTH_24"/>
    <property type="match status" value="1"/>
</dbReference>
<dbReference type="GO" id="GO:0005829">
    <property type="term" value="C:cytosol"/>
    <property type="evidence" value="ECO:0007669"/>
    <property type="project" value="TreeGrafter"/>
</dbReference>
<evidence type="ECO:0000313" key="6">
    <source>
        <dbReference type="Proteomes" id="UP000298210"/>
    </source>
</evidence>
<evidence type="ECO:0000313" key="5">
    <source>
        <dbReference type="EMBL" id="TES49384.1"/>
    </source>
</evidence>
<dbReference type="InterPro" id="IPR000485">
    <property type="entry name" value="AsnC-type_HTH_dom"/>
</dbReference>
<dbReference type="Proteomes" id="UP000298210">
    <property type="component" value="Unassembled WGS sequence"/>
</dbReference>
<evidence type="ECO:0000256" key="3">
    <source>
        <dbReference type="ARBA" id="ARBA00023163"/>
    </source>
</evidence>
<keyword evidence="3" id="KW-0804">Transcription</keyword>
<dbReference type="InterPro" id="IPR019888">
    <property type="entry name" value="Tscrpt_reg_AsnC-like"/>
</dbReference>
<dbReference type="SMART" id="SM00344">
    <property type="entry name" value="HTH_ASNC"/>
    <property type="match status" value="1"/>
</dbReference>
<protein>
    <submittedName>
        <fullName evidence="5">Lrp/AsnC family transcriptional regulator</fullName>
    </submittedName>
</protein>
<evidence type="ECO:0000256" key="1">
    <source>
        <dbReference type="ARBA" id="ARBA00023015"/>
    </source>
</evidence>
<name>A0A4Y7WM58_9BACI</name>
<dbReference type="PANTHER" id="PTHR30154">
    <property type="entry name" value="LEUCINE-RESPONSIVE REGULATORY PROTEIN"/>
    <property type="match status" value="1"/>
</dbReference>
<dbReference type="GO" id="GO:0043200">
    <property type="term" value="P:response to amino acid"/>
    <property type="evidence" value="ECO:0007669"/>
    <property type="project" value="TreeGrafter"/>
</dbReference>
<evidence type="ECO:0000259" key="4">
    <source>
        <dbReference type="PROSITE" id="PS50956"/>
    </source>
</evidence>
<dbReference type="FunFam" id="1.10.10.10:FF:000186">
    <property type="entry name" value="AsnC family transcriptional regulator"/>
    <property type="match status" value="1"/>
</dbReference>
<keyword evidence="1" id="KW-0805">Transcription regulation</keyword>